<feature type="compositionally biased region" description="Low complexity" evidence="1">
    <location>
        <begin position="69"/>
        <end position="85"/>
    </location>
</feature>
<accession>A0A0D9ZH75</accession>
<dbReference type="AlphaFoldDB" id="A0A0D9ZH75"/>
<evidence type="ECO:0000313" key="3">
    <source>
        <dbReference type="Proteomes" id="UP000026961"/>
    </source>
</evidence>
<dbReference type="Gramene" id="OGLUM04G02730.2">
    <property type="protein sequence ID" value="OGLUM04G02730.2"/>
    <property type="gene ID" value="OGLUM04G02730"/>
</dbReference>
<reference evidence="2" key="1">
    <citation type="submission" date="2015-04" db="UniProtKB">
        <authorList>
            <consortium name="EnsemblPlants"/>
        </authorList>
    </citation>
    <scope>IDENTIFICATION</scope>
</reference>
<dbReference type="HOGENOM" id="CLU_2124943_0_0_1"/>
<sequence>MLPEEGSQWCQCGVRIDFLAIAYLQHHQQPCHTSNIIMNIGATQQRKALGSSGSHHDAATSVNIANATNSGGNDNNNDDSNVLLNPPNPWATNQVAKHHSIAVPSPSIIKGSAW</sequence>
<dbReference type="EnsemblPlants" id="OGLUM04G02730.2">
    <property type="protein sequence ID" value="OGLUM04G02730.2"/>
    <property type="gene ID" value="OGLUM04G02730"/>
</dbReference>
<evidence type="ECO:0000256" key="1">
    <source>
        <dbReference type="SAM" id="MobiDB-lite"/>
    </source>
</evidence>
<feature type="region of interest" description="Disordered" evidence="1">
    <location>
        <begin position="48"/>
        <end position="91"/>
    </location>
</feature>
<dbReference type="Proteomes" id="UP000026961">
    <property type="component" value="Chromosome 4"/>
</dbReference>
<keyword evidence="3" id="KW-1185">Reference proteome</keyword>
<reference evidence="2" key="2">
    <citation type="submission" date="2018-05" db="EMBL/GenBank/DDBJ databases">
        <title>OgluRS3 (Oryza glumaepatula Reference Sequence Version 3).</title>
        <authorList>
            <person name="Zhang J."/>
            <person name="Kudrna D."/>
            <person name="Lee S."/>
            <person name="Talag J."/>
            <person name="Welchert J."/>
            <person name="Wing R.A."/>
        </authorList>
    </citation>
    <scope>NUCLEOTIDE SEQUENCE [LARGE SCALE GENOMIC DNA]</scope>
</reference>
<evidence type="ECO:0000313" key="2">
    <source>
        <dbReference type="EnsemblPlants" id="OGLUM04G02730.2"/>
    </source>
</evidence>
<name>A0A0D9ZH75_9ORYZ</name>
<proteinExistence type="predicted"/>
<protein>
    <submittedName>
        <fullName evidence="2">Uncharacterized protein</fullName>
    </submittedName>
</protein>
<organism evidence="2">
    <name type="scientific">Oryza glumipatula</name>
    <dbReference type="NCBI Taxonomy" id="40148"/>
    <lineage>
        <taxon>Eukaryota</taxon>
        <taxon>Viridiplantae</taxon>
        <taxon>Streptophyta</taxon>
        <taxon>Embryophyta</taxon>
        <taxon>Tracheophyta</taxon>
        <taxon>Spermatophyta</taxon>
        <taxon>Magnoliopsida</taxon>
        <taxon>Liliopsida</taxon>
        <taxon>Poales</taxon>
        <taxon>Poaceae</taxon>
        <taxon>BOP clade</taxon>
        <taxon>Oryzoideae</taxon>
        <taxon>Oryzeae</taxon>
        <taxon>Oryzinae</taxon>
        <taxon>Oryza</taxon>
    </lineage>
</organism>